<feature type="region of interest" description="Disordered" evidence="1">
    <location>
        <begin position="1"/>
        <end position="37"/>
    </location>
</feature>
<feature type="compositionally biased region" description="Polar residues" evidence="1">
    <location>
        <begin position="633"/>
        <end position="654"/>
    </location>
</feature>
<feature type="compositionally biased region" description="Polar residues" evidence="1">
    <location>
        <begin position="12"/>
        <end position="37"/>
    </location>
</feature>
<protein>
    <submittedName>
        <fullName evidence="2">Uncharacterized protein</fullName>
    </submittedName>
</protein>
<dbReference type="EMBL" id="KE721527">
    <property type="protein sequence ID" value="ERF68206.1"/>
    <property type="molecule type" value="Genomic_DNA"/>
</dbReference>
<sequence length="746" mass="80949">MEAKPANCENADAQTAVSLAKPTSLSQPSTSDSRTFSNGSEILLLPLAGQIGEYRSFRGRRGSISADNDWSHNPFNALDSLLLEMETGTEASNMEAPQEYRKSIFSLSDKSMVPKSVKLRKLPDLQSVNLRDDSSGNHSDISALDMNASQITIRRLASTGNLSAQHEYRGSCGSAYSSSIYSEQSAESEVENENRAGFSTPGNQSRNPNAQEISKDDIPEEHTILLKDHASNAEHNLLTTKPLRPSRSTSDILNRDSRTLQTKTFLLEHSPSESMTPSPSSVHRSGFSKSTVKEGRSETGSEAFNLESSDSNLESKRVAPHAVNEKAARLLGLGQRQDSPKSPVTPTASQFPASRRNSNERSWSSPRIIRKMVSKISLTTQKTSPTSVLSPTTSSISRHDIESPTSHLETLSMRKSRSVVDGKMVGDARSTCLQEIVEEASNSSADDITSKLLLASNSSSISKRRGFRPLSVKIGEAFSPFSSGQSRIGHVDQGRKIVSLAEEYSQDSWKGLELSEKVNWTENLDPHIFNANFVATLTSKPAADIKDHPAFRVDPFSVQASETTLQFSTSSQLASVSQASSESKSVISGQTSLHRNGQNVETVLIGLDLADHQSRRSQTTVSPETVNAANVIQSPGSNAAPHNSLSSPPQSKSEQALGANRRVLTNNSPTNGIRGLRNHGDLPPSPSFARFNSRSISEKVPKMPSLFGSGSFFEESGEGKRTRGFSNLFKPKSTSKNHGRGENKHH</sequence>
<dbReference type="GeneID" id="19240240"/>
<dbReference type="Proteomes" id="UP000019373">
    <property type="component" value="Unassembled WGS sequence"/>
</dbReference>
<dbReference type="AlphaFoldDB" id="U1G956"/>
<feature type="region of interest" description="Disordered" evidence="1">
    <location>
        <begin position="700"/>
        <end position="746"/>
    </location>
</feature>
<feature type="region of interest" description="Disordered" evidence="1">
    <location>
        <begin position="183"/>
        <end position="215"/>
    </location>
</feature>
<feature type="compositionally biased region" description="Polar residues" evidence="1">
    <location>
        <begin position="300"/>
        <end position="312"/>
    </location>
</feature>
<reference evidence="3" key="1">
    <citation type="journal article" date="2014" name="BMC Genomics">
        <title>Genome characteristics reveal the impact of lichenization on lichen-forming fungus Endocarpon pusillum Hedwig (Verrucariales, Ascomycota).</title>
        <authorList>
            <person name="Wang Y.-Y."/>
            <person name="Liu B."/>
            <person name="Zhang X.-Y."/>
            <person name="Zhou Q.-M."/>
            <person name="Zhang T."/>
            <person name="Li H."/>
            <person name="Yu Y.-F."/>
            <person name="Zhang X.-L."/>
            <person name="Hao X.-Y."/>
            <person name="Wang M."/>
            <person name="Wang L."/>
            <person name="Wei J.-C."/>
        </authorList>
    </citation>
    <scope>NUCLEOTIDE SEQUENCE [LARGE SCALE GENOMIC DNA]</scope>
    <source>
        <strain evidence="3">Z07020 / HMAS-L-300199</strain>
    </source>
</reference>
<feature type="compositionally biased region" description="Polar residues" evidence="1">
    <location>
        <begin position="200"/>
        <end position="212"/>
    </location>
</feature>
<evidence type="ECO:0000313" key="2">
    <source>
        <dbReference type="EMBL" id="ERF68206.1"/>
    </source>
</evidence>
<feature type="region of interest" description="Disordered" evidence="1">
    <location>
        <begin position="333"/>
        <end position="410"/>
    </location>
</feature>
<name>U1G956_ENDPU</name>
<keyword evidence="3" id="KW-1185">Reference proteome</keyword>
<gene>
    <name evidence="2" type="ORF">EPUS_05287</name>
</gene>
<feature type="region of interest" description="Disordered" evidence="1">
    <location>
        <begin position="633"/>
        <end position="685"/>
    </location>
</feature>
<feature type="region of interest" description="Disordered" evidence="1">
    <location>
        <begin position="231"/>
        <end position="319"/>
    </location>
</feature>
<evidence type="ECO:0000313" key="3">
    <source>
        <dbReference type="Proteomes" id="UP000019373"/>
    </source>
</evidence>
<dbReference type="RefSeq" id="XP_007806185.1">
    <property type="nucleotide sequence ID" value="XM_007807994.1"/>
</dbReference>
<feature type="compositionally biased region" description="Low complexity" evidence="1">
    <location>
        <begin position="383"/>
        <end position="396"/>
    </location>
</feature>
<accession>U1G956</accession>
<proteinExistence type="predicted"/>
<feature type="compositionally biased region" description="Low complexity" evidence="1">
    <location>
        <begin position="272"/>
        <end position="281"/>
    </location>
</feature>
<feature type="compositionally biased region" description="Polar residues" evidence="1">
    <location>
        <begin position="336"/>
        <end position="352"/>
    </location>
</feature>
<evidence type="ECO:0000256" key="1">
    <source>
        <dbReference type="SAM" id="MobiDB-lite"/>
    </source>
</evidence>
<organism evidence="2 3">
    <name type="scientific">Endocarpon pusillum (strain Z07020 / HMAS-L-300199)</name>
    <name type="common">Lichen-forming fungus</name>
    <dbReference type="NCBI Taxonomy" id="1263415"/>
    <lineage>
        <taxon>Eukaryota</taxon>
        <taxon>Fungi</taxon>
        <taxon>Dikarya</taxon>
        <taxon>Ascomycota</taxon>
        <taxon>Pezizomycotina</taxon>
        <taxon>Eurotiomycetes</taxon>
        <taxon>Chaetothyriomycetidae</taxon>
        <taxon>Verrucariales</taxon>
        <taxon>Verrucariaceae</taxon>
        <taxon>Endocarpon</taxon>
    </lineage>
</organism>
<dbReference type="HOGENOM" id="CLU_372557_0_0_1"/>
<feature type="compositionally biased region" description="Low complexity" evidence="1">
    <location>
        <begin position="354"/>
        <end position="367"/>
    </location>
</feature>